<dbReference type="EMBL" id="JAULSV010000006">
    <property type="protein sequence ID" value="KAK0642160.1"/>
    <property type="molecule type" value="Genomic_DNA"/>
</dbReference>
<dbReference type="AlphaFoldDB" id="A0AA39XYJ9"/>
<name>A0AA39XYJ9_9PEZI</name>
<gene>
    <name evidence="1" type="ORF">B0T16DRAFT_311671</name>
</gene>
<evidence type="ECO:0000313" key="1">
    <source>
        <dbReference type="EMBL" id="KAK0642160.1"/>
    </source>
</evidence>
<comment type="caution">
    <text evidence="1">The sequence shown here is derived from an EMBL/GenBank/DDBJ whole genome shotgun (WGS) entry which is preliminary data.</text>
</comment>
<feature type="non-terminal residue" evidence="1">
    <location>
        <position position="1"/>
    </location>
</feature>
<keyword evidence="2" id="KW-1185">Reference proteome</keyword>
<organism evidence="1 2">
    <name type="scientific">Cercophora newfieldiana</name>
    <dbReference type="NCBI Taxonomy" id="92897"/>
    <lineage>
        <taxon>Eukaryota</taxon>
        <taxon>Fungi</taxon>
        <taxon>Dikarya</taxon>
        <taxon>Ascomycota</taxon>
        <taxon>Pezizomycotina</taxon>
        <taxon>Sordariomycetes</taxon>
        <taxon>Sordariomycetidae</taxon>
        <taxon>Sordariales</taxon>
        <taxon>Lasiosphaeriaceae</taxon>
        <taxon>Cercophora</taxon>
    </lineage>
</organism>
<dbReference type="Proteomes" id="UP001174936">
    <property type="component" value="Unassembled WGS sequence"/>
</dbReference>
<sequence length="452" mass="49610">MAQMLAPYNNSMRLGQGFNSYTQQVCLDKAVLPAPPKPKNPKRIPQIVTYSSHFVDKISDVTADAMNISGTVSIKTATIGGKANGSYVDSDKFKASDINFHLQVKVTNQTHEAPEYCIFNKIDKVEKSQFPEVYGDCFISGWEEGGELNAVISMKVHDKSKIFEIKAGLEAEMSTPTISGKVTADFNMQKNNLSKETETTISVNWSGGGSIKDPTKDWSIATLKEAAAAFPDLVAVTPQRTYAILTKYTSLADFHEKKVEFSPLDYESAGIYTRALLDHYMDYKAMWKDISTATYELKGGRATVEMARPGEETYQLATIKPLPASQVDAKTFGATSKSGSNPAPLAITDATQQTSPESQALVTQQGNFVENTAMVSNAAGEVTSKDIQFPVFSPTFAGLIHARKVCRFEMAKIVNEVDLVAKNPKLSTDTRRDAYFLNPLVFEQLLPIVRSL</sequence>
<evidence type="ECO:0000313" key="2">
    <source>
        <dbReference type="Proteomes" id="UP001174936"/>
    </source>
</evidence>
<reference evidence="1" key="1">
    <citation type="submission" date="2023-06" db="EMBL/GenBank/DDBJ databases">
        <title>Genome-scale phylogeny and comparative genomics of the fungal order Sordariales.</title>
        <authorList>
            <consortium name="Lawrence Berkeley National Laboratory"/>
            <person name="Hensen N."/>
            <person name="Bonometti L."/>
            <person name="Westerberg I."/>
            <person name="Brannstrom I.O."/>
            <person name="Guillou S."/>
            <person name="Cros-Aarteil S."/>
            <person name="Calhoun S."/>
            <person name="Haridas S."/>
            <person name="Kuo A."/>
            <person name="Mondo S."/>
            <person name="Pangilinan J."/>
            <person name="Riley R."/>
            <person name="Labutti K."/>
            <person name="Andreopoulos B."/>
            <person name="Lipzen A."/>
            <person name="Chen C."/>
            <person name="Yanf M."/>
            <person name="Daum C."/>
            <person name="Ng V."/>
            <person name="Clum A."/>
            <person name="Steindorff A."/>
            <person name="Ohm R."/>
            <person name="Martin F."/>
            <person name="Silar P."/>
            <person name="Natvig D."/>
            <person name="Lalanne C."/>
            <person name="Gautier V."/>
            <person name="Ament-Velasquez S.L."/>
            <person name="Kruys A."/>
            <person name="Hutchinson M.I."/>
            <person name="Powell A.J."/>
            <person name="Barry K."/>
            <person name="Miller A.N."/>
            <person name="Grigoriev I.V."/>
            <person name="Debuchy R."/>
            <person name="Gladieux P."/>
            <person name="Thoren M.H."/>
            <person name="Johannesson H."/>
        </authorList>
    </citation>
    <scope>NUCLEOTIDE SEQUENCE</scope>
    <source>
        <strain evidence="1">SMH2532-1</strain>
    </source>
</reference>
<accession>A0AA39XYJ9</accession>
<protein>
    <submittedName>
        <fullName evidence="1">Uncharacterized protein</fullName>
    </submittedName>
</protein>
<proteinExistence type="predicted"/>